<dbReference type="InterPro" id="IPR011051">
    <property type="entry name" value="RmlC_Cupin_sf"/>
</dbReference>
<dbReference type="InterPro" id="IPR002491">
    <property type="entry name" value="ABC_transptr_periplasmic_BD"/>
</dbReference>
<dbReference type="Pfam" id="PF12833">
    <property type="entry name" value="HTH_18"/>
    <property type="match status" value="1"/>
</dbReference>
<evidence type="ECO:0000256" key="2">
    <source>
        <dbReference type="ARBA" id="ARBA00023125"/>
    </source>
</evidence>
<keyword evidence="7" id="KW-1185">Reference proteome</keyword>
<sequence length="548" mass="62867">MIYSINPAHAHEMTIRLWDADISVEPGLRMEQRLAVNHALIVLLSGEADLELEDRVIRMSEGSVYICPGGKTFGIGGQGAEPVSVAIFHFSIYQAVASRKEALHEIGEEAWMLRESRVGTMPSRKWHSICRKVYKHFHHNEPIRRWRAQLDFQEMLYEWAAANGKEASGDKMQALERAKAMIEERYAEELTIDRISEAAGFSANYFADLFKKTYGRSVMDYVAQVRMNKAKRLMLGSESLLKEVAHLVGYKDEFYFSRKFKKEYGLSPTAFIRKRKNKIALYGSTSLLGYLSPLQIIPYAAPLHPKWSPEPYHALGPDIPVHLSAFRQNHDRESNLGILEAAGPDRIVCMREIEDWEKERLARIAPVHELSLETENWREEFRSLAQWLDRTEEAEQWLGMFERHMAWLRSHVQRHAAQPAVAAVRVCRNRHVFYRSWAVNEVLYKQLGCRMPLVPEGISDQSVLTIEQLREMGAGHLLVLVRQDSETLAFWRAFSSSPEWMSLPSVRSGRMHLVSSHPWREYSPAAMQLMAESAARLLTGQVPGLKNP</sequence>
<comment type="caution">
    <text evidence="6">The sequence shown here is derived from an EMBL/GenBank/DDBJ whole genome shotgun (WGS) entry which is preliminary data.</text>
</comment>
<dbReference type="InterPro" id="IPR009057">
    <property type="entry name" value="Homeodomain-like_sf"/>
</dbReference>
<proteinExistence type="predicted"/>
<dbReference type="Pfam" id="PF01497">
    <property type="entry name" value="Peripla_BP_2"/>
    <property type="match status" value="1"/>
</dbReference>
<keyword evidence="3" id="KW-0804">Transcription</keyword>
<dbReference type="SUPFAM" id="SSF53807">
    <property type="entry name" value="Helical backbone' metal receptor"/>
    <property type="match status" value="1"/>
</dbReference>
<feature type="domain" description="HTH araC/xylS-type" evidence="4">
    <location>
        <begin position="176"/>
        <end position="274"/>
    </location>
</feature>
<dbReference type="PROSITE" id="PS01124">
    <property type="entry name" value="HTH_ARAC_FAMILY_2"/>
    <property type="match status" value="1"/>
</dbReference>
<keyword evidence="1" id="KW-0805">Transcription regulation</keyword>
<dbReference type="SMART" id="SM00342">
    <property type="entry name" value="HTH_ARAC"/>
    <property type="match status" value="1"/>
</dbReference>
<evidence type="ECO:0000313" key="6">
    <source>
        <dbReference type="EMBL" id="GIO69636.1"/>
    </source>
</evidence>
<name>A0ABQ4M271_9BACL</name>
<accession>A0ABQ4M271</accession>
<dbReference type="EMBL" id="BORW01000034">
    <property type="protein sequence ID" value="GIO69636.1"/>
    <property type="molecule type" value="Genomic_DNA"/>
</dbReference>
<feature type="domain" description="Fe/B12 periplasmic-binding" evidence="5">
    <location>
        <begin position="276"/>
        <end position="542"/>
    </location>
</feature>
<dbReference type="Gene3D" id="3.40.50.1980">
    <property type="entry name" value="Nitrogenase molybdenum iron protein domain"/>
    <property type="match status" value="1"/>
</dbReference>
<reference evidence="6 7" key="1">
    <citation type="submission" date="2021-03" db="EMBL/GenBank/DDBJ databases">
        <title>Antimicrobial resistance genes in bacteria isolated from Japanese honey, and their potential for conferring macrolide and lincosamide resistance in the American foulbrood pathogen Paenibacillus larvae.</title>
        <authorList>
            <person name="Okamoto M."/>
            <person name="Kumagai M."/>
            <person name="Kanamori H."/>
            <person name="Takamatsu D."/>
        </authorList>
    </citation>
    <scope>NUCLEOTIDE SEQUENCE [LARGE SCALE GENOMIC DNA]</scope>
    <source>
        <strain evidence="6 7">J21TS3</strain>
    </source>
</reference>
<dbReference type="RefSeq" id="WP_212952191.1">
    <property type="nucleotide sequence ID" value="NZ_BORW01000034.1"/>
</dbReference>
<dbReference type="PROSITE" id="PS50983">
    <property type="entry name" value="FE_B12_PBP"/>
    <property type="match status" value="1"/>
</dbReference>
<protein>
    <submittedName>
        <fullName evidence="6">HTH-type transcriptional activator Btr</fullName>
    </submittedName>
</protein>
<dbReference type="SUPFAM" id="SSF51182">
    <property type="entry name" value="RmlC-like cupins"/>
    <property type="match status" value="1"/>
</dbReference>
<dbReference type="SUPFAM" id="SSF46689">
    <property type="entry name" value="Homeodomain-like"/>
    <property type="match status" value="2"/>
</dbReference>
<dbReference type="InterPro" id="IPR018062">
    <property type="entry name" value="HTH_AraC-typ_CS"/>
</dbReference>
<dbReference type="Gene3D" id="1.10.10.60">
    <property type="entry name" value="Homeodomain-like"/>
    <property type="match status" value="2"/>
</dbReference>
<dbReference type="PROSITE" id="PS00041">
    <property type="entry name" value="HTH_ARAC_FAMILY_1"/>
    <property type="match status" value="1"/>
</dbReference>
<evidence type="ECO:0000259" key="4">
    <source>
        <dbReference type="PROSITE" id="PS01124"/>
    </source>
</evidence>
<dbReference type="PANTHER" id="PTHR43280:SF28">
    <property type="entry name" value="HTH-TYPE TRANSCRIPTIONAL ACTIVATOR RHAS"/>
    <property type="match status" value="1"/>
</dbReference>
<evidence type="ECO:0000256" key="3">
    <source>
        <dbReference type="ARBA" id="ARBA00023163"/>
    </source>
</evidence>
<dbReference type="Proteomes" id="UP000680638">
    <property type="component" value="Unassembled WGS sequence"/>
</dbReference>
<evidence type="ECO:0000313" key="7">
    <source>
        <dbReference type="Proteomes" id="UP000680638"/>
    </source>
</evidence>
<gene>
    <name evidence="6" type="primary">btr</name>
    <name evidence="6" type="ORF">J21TS3_44570</name>
</gene>
<organism evidence="6 7">
    <name type="scientific">Paenibacillus cookii</name>
    <dbReference type="NCBI Taxonomy" id="157839"/>
    <lineage>
        <taxon>Bacteria</taxon>
        <taxon>Bacillati</taxon>
        <taxon>Bacillota</taxon>
        <taxon>Bacilli</taxon>
        <taxon>Bacillales</taxon>
        <taxon>Paenibacillaceae</taxon>
        <taxon>Paenibacillus</taxon>
    </lineage>
</organism>
<evidence type="ECO:0000256" key="1">
    <source>
        <dbReference type="ARBA" id="ARBA00023015"/>
    </source>
</evidence>
<dbReference type="PANTHER" id="PTHR43280">
    <property type="entry name" value="ARAC-FAMILY TRANSCRIPTIONAL REGULATOR"/>
    <property type="match status" value="1"/>
</dbReference>
<dbReference type="InterPro" id="IPR018060">
    <property type="entry name" value="HTH_AraC"/>
</dbReference>
<keyword evidence="2" id="KW-0238">DNA-binding</keyword>
<evidence type="ECO:0000259" key="5">
    <source>
        <dbReference type="PROSITE" id="PS50983"/>
    </source>
</evidence>